<dbReference type="InterPro" id="IPR024316">
    <property type="entry name" value="APQ12"/>
</dbReference>
<gene>
    <name evidence="2" type="ORF">UCRPA7_1081</name>
</gene>
<accession>R8BVT0</accession>
<evidence type="ECO:0000313" key="2">
    <source>
        <dbReference type="EMBL" id="EOO03394.1"/>
    </source>
</evidence>
<evidence type="ECO:0000313" key="3">
    <source>
        <dbReference type="Proteomes" id="UP000014074"/>
    </source>
</evidence>
<keyword evidence="1" id="KW-1133">Transmembrane helix</keyword>
<evidence type="ECO:0000256" key="1">
    <source>
        <dbReference type="SAM" id="Phobius"/>
    </source>
</evidence>
<dbReference type="EMBL" id="KB932834">
    <property type="protein sequence ID" value="EOO03394.1"/>
    <property type="molecule type" value="Genomic_DNA"/>
</dbReference>
<organism evidence="2 3">
    <name type="scientific">Phaeoacremonium minimum (strain UCR-PA7)</name>
    <name type="common">Esca disease fungus</name>
    <name type="synonym">Togninia minima</name>
    <dbReference type="NCBI Taxonomy" id="1286976"/>
    <lineage>
        <taxon>Eukaryota</taxon>
        <taxon>Fungi</taxon>
        <taxon>Dikarya</taxon>
        <taxon>Ascomycota</taxon>
        <taxon>Pezizomycotina</taxon>
        <taxon>Sordariomycetes</taxon>
        <taxon>Sordariomycetidae</taxon>
        <taxon>Togniniales</taxon>
        <taxon>Togniniaceae</taxon>
        <taxon>Phaeoacremonium</taxon>
    </lineage>
</organism>
<dbReference type="KEGG" id="tmn:UCRPA7_1081"/>
<sequence length="179" mass="19762">MDAGDQWLLSILQGIASPQLLQFIHDHVLHPDAPFQIVKRKIIAAVQSSTEIMYPLLQPFIDRLTVALYNSPDIVIVGFALVVLVLTIQVLSWIRRVSMWAAGVAFRLMFYAVVVGVAAAVWQRGLENSVKDVVVLCSKAAGFAVALKDFWLQEYKKYDVQQQRAAGAGRAGAARGRGR</sequence>
<keyword evidence="1" id="KW-0472">Membrane</keyword>
<name>R8BVT0_PHAM7</name>
<dbReference type="Proteomes" id="UP000014074">
    <property type="component" value="Unassembled WGS sequence"/>
</dbReference>
<keyword evidence="3" id="KW-1185">Reference proteome</keyword>
<dbReference type="AlphaFoldDB" id="R8BVT0"/>
<feature type="transmembrane region" description="Helical" evidence="1">
    <location>
        <begin position="74"/>
        <end position="94"/>
    </location>
</feature>
<dbReference type="GeneID" id="19321197"/>
<dbReference type="Pfam" id="PF12716">
    <property type="entry name" value="Apq12"/>
    <property type="match status" value="1"/>
</dbReference>
<keyword evidence="1" id="KW-0812">Transmembrane</keyword>
<dbReference type="HOGENOM" id="CLU_103881_0_0_1"/>
<protein>
    <submittedName>
        <fullName evidence="2">Uncharacterized protein</fullName>
    </submittedName>
</protein>
<dbReference type="OrthoDB" id="3559694at2759"/>
<proteinExistence type="predicted"/>
<feature type="transmembrane region" description="Helical" evidence="1">
    <location>
        <begin position="100"/>
        <end position="122"/>
    </location>
</feature>
<dbReference type="eggNOG" id="ENOG502T2BZ">
    <property type="taxonomic scope" value="Eukaryota"/>
</dbReference>
<reference evidence="3" key="1">
    <citation type="journal article" date="2013" name="Genome Announc.">
        <title>Draft genome sequence of the ascomycete Phaeoacremonium aleophilum strain UCR-PA7, a causal agent of the esca disease complex in grapevines.</title>
        <authorList>
            <person name="Blanco-Ulate B."/>
            <person name="Rolshausen P."/>
            <person name="Cantu D."/>
        </authorList>
    </citation>
    <scope>NUCLEOTIDE SEQUENCE [LARGE SCALE GENOMIC DNA]</scope>
    <source>
        <strain evidence="3">UCR-PA7</strain>
    </source>
</reference>
<dbReference type="RefSeq" id="XP_007911869.1">
    <property type="nucleotide sequence ID" value="XM_007913678.1"/>
</dbReference>